<sequence>MLLEKVLITIRDLEIQDDRFATIKEQLTRGYQNLKRDVAVIESLTKKDITDFFRQSIHPASPQRAKLAIHFIAQANISELVKGLELNEKTAAQAATDLQARLSAVSQDEEIGYLRNYLLDLKVTESKISAAAEIWRKLLAQNKDAPSSNGTSPIRITDVRDFKSGLTVTGGARPVTDLSEFEELEP</sequence>
<dbReference type="InterPro" id="IPR011249">
    <property type="entry name" value="Metalloenz_LuxS/M16"/>
</dbReference>
<dbReference type="SUPFAM" id="SSF63411">
    <property type="entry name" value="LuxS/MPP-like metallohydrolase"/>
    <property type="match status" value="1"/>
</dbReference>
<keyword evidence="2" id="KW-1185">Reference proteome</keyword>
<dbReference type="AlphaFoldDB" id="A0AA40C767"/>
<comment type="caution">
    <text evidence="1">The sequence shown here is derived from an EMBL/GenBank/DDBJ whole genome shotgun (WGS) entry which is preliminary data.</text>
</comment>
<gene>
    <name evidence="1" type="ORF">B0T14DRAFT_600425</name>
</gene>
<name>A0AA40C767_9PEZI</name>
<dbReference type="GO" id="GO:0046872">
    <property type="term" value="F:metal ion binding"/>
    <property type="evidence" value="ECO:0007669"/>
    <property type="project" value="InterPro"/>
</dbReference>
<organism evidence="1 2">
    <name type="scientific">Immersiella caudata</name>
    <dbReference type="NCBI Taxonomy" id="314043"/>
    <lineage>
        <taxon>Eukaryota</taxon>
        <taxon>Fungi</taxon>
        <taxon>Dikarya</taxon>
        <taxon>Ascomycota</taxon>
        <taxon>Pezizomycotina</taxon>
        <taxon>Sordariomycetes</taxon>
        <taxon>Sordariomycetidae</taxon>
        <taxon>Sordariales</taxon>
        <taxon>Lasiosphaeriaceae</taxon>
        <taxon>Immersiella</taxon>
    </lineage>
</organism>
<dbReference type="Proteomes" id="UP001175000">
    <property type="component" value="Unassembled WGS sequence"/>
</dbReference>
<accession>A0AA40C767</accession>
<dbReference type="EMBL" id="JAULSU010000002">
    <property type="protein sequence ID" value="KAK0627154.1"/>
    <property type="molecule type" value="Genomic_DNA"/>
</dbReference>
<dbReference type="Gene3D" id="3.30.830.10">
    <property type="entry name" value="Metalloenzyme, LuxS/M16 peptidase-like"/>
    <property type="match status" value="1"/>
</dbReference>
<protein>
    <submittedName>
        <fullName evidence="1">Uncharacterized protein</fullName>
    </submittedName>
</protein>
<proteinExistence type="predicted"/>
<evidence type="ECO:0000313" key="1">
    <source>
        <dbReference type="EMBL" id="KAK0627154.1"/>
    </source>
</evidence>
<evidence type="ECO:0000313" key="2">
    <source>
        <dbReference type="Proteomes" id="UP001175000"/>
    </source>
</evidence>
<reference evidence="1" key="1">
    <citation type="submission" date="2023-06" db="EMBL/GenBank/DDBJ databases">
        <title>Genome-scale phylogeny and comparative genomics of the fungal order Sordariales.</title>
        <authorList>
            <consortium name="Lawrence Berkeley National Laboratory"/>
            <person name="Hensen N."/>
            <person name="Bonometti L."/>
            <person name="Westerberg I."/>
            <person name="Brannstrom I.O."/>
            <person name="Guillou S."/>
            <person name="Cros-Aarteil S."/>
            <person name="Calhoun S."/>
            <person name="Haridas S."/>
            <person name="Kuo A."/>
            <person name="Mondo S."/>
            <person name="Pangilinan J."/>
            <person name="Riley R."/>
            <person name="Labutti K."/>
            <person name="Andreopoulos B."/>
            <person name="Lipzen A."/>
            <person name="Chen C."/>
            <person name="Yanf M."/>
            <person name="Daum C."/>
            <person name="Ng V."/>
            <person name="Clum A."/>
            <person name="Steindorff A."/>
            <person name="Ohm R."/>
            <person name="Martin F."/>
            <person name="Silar P."/>
            <person name="Natvig D."/>
            <person name="Lalanne C."/>
            <person name="Gautier V."/>
            <person name="Ament-Velasquez S.L."/>
            <person name="Kruys A."/>
            <person name="Hutchinson M.I."/>
            <person name="Powell A.J."/>
            <person name="Barry K."/>
            <person name="Miller A.N."/>
            <person name="Grigoriev I.V."/>
            <person name="Debuchy R."/>
            <person name="Gladieux P."/>
            <person name="Thoren M.H."/>
            <person name="Johannesson H."/>
        </authorList>
    </citation>
    <scope>NUCLEOTIDE SEQUENCE</scope>
    <source>
        <strain evidence="1">CBS 606.72</strain>
    </source>
</reference>